<dbReference type="InterPro" id="IPR036865">
    <property type="entry name" value="CRAL-TRIO_dom_sf"/>
</dbReference>
<dbReference type="PANTHER" id="PTHR46590">
    <property type="entry name" value="PHOSPHATIDYLINOSITOL TRANSFER PROTEIN CSR1-RELATED"/>
    <property type="match status" value="1"/>
</dbReference>
<comment type="caution">
    <text evidence="3">The sequence shown here is derived from an EMBL/GenBank/DDBJ whole genome shotgun (WGS) entry which is preliminary data.</text>
</comment>
<dbReference type="SUPFAM" id="SSF52087">
    <property type="entry name" value="CRAL/TRIO domain"/>
    <property type="match status" value="1"/>
</dbReference>
<dbReference type="Proteomes" id="UP000037505">
    <property type="component" value="Unassembled WGS sequence"/>
</dbReference>
<evidence type="ECO:0000313" key="3">
    <source>
        <dbReference type="EMBL" id="KNG80783.1"/>
    </source>
</evidence>
<sequence length="478" mass="54069">MAATNAPGYVGNLSSDQEAKLRQLWSIILTLNDIRQPEFQDVTLETQEKQPRPVHRRSSSLSKTVSNTTNSNLPKDLDQILLSLGINSSELKSIRDCLNRASINEIRHSLLKTAKQDHPDGLLLRFMRARKWDVSKALAMMLEALVWRVKEQHMDELVVSNSELRALKEAQDKSNPEKAKAGSTFLAQMRMGKCYIHGTDRAGRPIGIVKARLHNPKAQSEEVIKRYILHVIESARLVLVPPVESVYNIIFDMTGFSLSNMEYAPVKFLIDCFQANYPESLGAMLIHNAPWIFSGIWKIIKGWMDPVIVSKVDFTYTAADLERHIAPEQLVKELGGKDQYEYQFIEPVEGENERMEDTVTRDTLLSEREKIGDDLLKATAEWIEVAQEDNSVKIAAAKERRNAIIEQMRVNYWDLDPYVRGRCHLDRAGVIGEGGNISFYPTEESEMEITETKAVAVKYIASSQARVVDAPIQDITSA</sequence>
<dbReference type="CDD" id="cd00170">
    <property type="entry name" value="SEC14"/>
    <property type="match status" value="1"/>
</dbReference>
<keyword evidence="4" id="KW-1185">Reference proteome</keyword>
<dbReference type="OrthoDB" id="43460at2759"/>
<gene>
    <name evidence="3" type="ORF">ANOM_010694</name>
</gene>
<dbReference type="SUPFAM" id="SSF46938">
    <property type="entry name" value="CRAL/TRIO N-terminal domain"/>
    <property type="match status" value="1"/>
</dbReference>
<dbReference type="SMART" id="SM00516">
    <property type="entry name" value="SEC14"/>
    <property type="match status" value="1"/>
</dbReference>
<feature type="compositionally biased region" description="Polar residues" evidence="1">
    <location>
        <begin position="59"/>
        <end position="70"/>
    </location>
</feature>
<feature type="region of interest" description="Disordered" evidence="1">
    <location>
        <begin position="43"/>
        <end position="70"/>
    </location>
</feature>
<dbReference type="InterPro" id="IPR001251">
    <property type="entry name" value="CRAL-TRIO_dom"/>
</dbReference>
<dbReference type="InterPro" id="IPR036273">
    <property type="entry name" value="CRAL/TRIO_N_dom_sf"/>
</dbReference>
<evidence type="ECO:0000259" key="2">
    <source>
        <dbReference type="PROSITE" id="PS50191"/>
    </source>
</evidence>
<dbReference type="Gene3D" id="3.40.525.10">
    <property type="entry name" value="CRAL-TRIO lipid binding domain"/>
    <property type="match status" value="1"/>
</dbReference>
<dbReference type="GeneID" id="26812498"/>
<evidence type="ECO:0000313" key="4">
    <source>
        <dbReference type="Proteomes" id="UP000037505"/>
    </source>
</evidence>
<protein>
    <submittedName>
        <fullName evidence="3">CRAL/TRIO domain protein</fullName>
    </submittedName>
</protein>
<evidence type="ECO:0000256" key="1">
    <source>
        <dbReference type="SAM" id="MobiDB-lite"/>
    </source>
</evidence>
<dbReference type="InterPro" id="IPR011074">
    <property type="entry name" value="CRAL/TRIO_N_dom"/>
</dbReference>
<dbReference type="Pfam" id="PF03765">
    <property type="entry name" value="CRAL_TRIO_N"/>
    <property type="match status" value="1"/>
</dbReference>
<dbReference type="PANTHER" id="PTHR46590:SF2">
    <property type="entry name" value="CRAL_TRIO DOMAIN PROTEIN (AFU_ORTHOLOGUE AFUA_4G13930)-RELATED"/>
    <property type="match status" value="1"/>
</dbReference>
<dbReference type="SMART" id="SM01100">
    <property type="entry name" value="CRAL_TRIO_N"/>
    <property type="match status" value="1"/>
</dbReference>
<dbReference type="EMBL" id="JNOM01000540">
    <property type="protein sequence ID" value="KNG80783.1"/>
    <property type="molecule type" value="Genomic_DNA"/>
</dbReference>
<dbReference type="Pfam" id="PF00650">
    <property type="entry name" value="CRAL_TRIO"/>
    <property type="match status" value="1"/>
</dbReference>
<organism evidence="3 4">
    <name type="scientific">Aspergillus nomiae NRRL (strain ATCC 15546 / NRRL 13137 / CBS 260.88 / M93)</name>
    <dbReference type="NCBI Taxonomy" id="1509407"/>
    <lineage>
        <taxon>Eukaryota</taxon>
        <taxon>Fungi</taxon>
        <taxon>Dikarya</taxon>
        <taxon>Ascomycota</taxon>
        <taxon>Pezizomycotina</taxon>
        <taxon>Eurotiomycetes</taxon>
        <taxon>Eurotiomycetidae</taxon>
        <taxon>Eurotiales</taxon>
        <taxon>Aspergillaceae</taxon>
        <taxon>Aspergillus</taxon>
        <taxon>Aspergillus subgen. Circumdati</taxon>
    </lineage>
</organism>
<dbReference type="PROSITE" id="PS50191">
    <property type="entry name" value="CRAL_TRIO"/>
    <property type="match status" value="1"/>
</dbReference>
<reference evidence="3 4" key="1">
    <citation type="submission" date="2014-06" db="EMBL/GenBank/DDBJ databases">
        <title>The Genome of the Aflatoxigenic Filamentous Fungus Aspergillus nomius.</title>
        <authorList>
            <person name="Moore M.G."/>
            <person name="Shannon B.M."/>
            <person name="Brian M.M."/>
        </authorList>
    </citation>
    <scope>NUCLEOTIDE SEQUENCE [LARGE SCALE GENOMIC DNA]</scope>
    <source>
        <strain evidence="3 4">NRRL 13137</strain>
    </source>
</reference>
<dbReference type="STRING" id="1509407.A0A0L1INH4"/>
<dbReference type="InterPro" id="IPR052432">
    <property type="entry name" value="PITP/CRAL-TRIO"/>
</dbReference>
<name>A0A0L1INH4_ASPN3</name>
<dbReference type="RefSeq" id="XP_015401706.1">
    <property type="nucleotide sequence ID" value="XM_015555950.1"/>
</dbReference>
<accession>A0A0L1INH4</accession>
<dbReference type="AlphaFoldDB" id="A0A0L1INH4"/>
<proteinExistence type="predicted"/>
<feature type="domain" description="CRAL-TRIO" evidence="2">
    <location>
        <begin position="196"/>
        <end position="342"/>
    </location>
</feature>